<dbReference type="GO" id="GO:0004022">
    <property type="term" value="F:alcohol dehydrogenase (NAD+) activity"/>
    <property type="evidence" value="ECO:0007669"/>
    <property type="project" value="UniProtKB-EC"/>
</dbReference>
<dbReference type="Pfam" id="PF00107">
    <property type="entry name" value="ADH_zinc_N"/>
    <property type="match status" value="1"/>
</dbReference>
<dbReference type="OrthoDB" id="3567264at2"/>
<keyword evidence="12" id="KW-1185">Reference proteome</keyword>
<evidence type="ECO:0000256" key="5">
    <source>
        <dbReference type="ARBA" id="ARBA00022833"/>
    </source>
</evidence>
<comment type="cofactor">
    <cofactor evidence="1 9">
        <name>Zn(2+)</name>
        <dbReference type="ChEBI" id="CHEBI:29105"/>
    </cofactor>
</comment>
<evidence type="ECO:0000256" key="4">
    <source>
        <dbReference type="ARBA" id="ARBA00022723"/>
    </source>
</evidence>
<dbReference type="InterPro" id="IPR011032">
    <property type="entry name" value="GroES-like_sf"/>
</dbReference>
<dbReference type="Proteomes" id="UP000198921">
    <property type="component" value="Unassembled WGS sequence"/>
</dbReference>
<sequence>MRAWQFTGAGDPLRLVELPAPTPGLGQVVVDVRAAGLCHSDVGFVDGHITWMLEQMPIVLGHEVAGVIAAVGQDVDGFAVGDRVGIAGDGLDAPGIVLDGGFADQCIGKVEQLVPIPDNVTFVQAASGTDAGMTSYHAVMVVGGVTAGTRVGIIGLGGLGLTGARIAVIAGAEVYAAEVDNAKHETGLAAGVTAVVSDAKELADFGLDVIVDFAGFGTTTAAAVEAINAGGRIVQVGMGAPDMTISTQTLVSKQIELVGSLGGKKADTASVYELMAAGDLEIVTSTLPFSQIDQGIERLRQGGVQGRLVAVPDPS</sequence>
<evidence type="ECO:0000256" key="1">
    <source>
        <dbReference type="ARBA" id="ARBA00001947"/>
    </source>
</evidence>
<dbReference type="InterPro" id="IPR013154">
    <property type="entry name" value="ADH-like_N"/>
</dbReference>
<dbReference type="EMBL" id="FNOT01000016">
    <property type="protein sequence ID" value="SDZ01831.1"/>
    <property type="molecule type" value="Genomic_DNA"/>
</dbReference>
<dbReference type="AlphaFoldDB" id="A0A1H3PLD4"/>
<evidence type="ECO:0000313" key="12">
    <source>
        <dbReference type="Proteomes" id="UP000198921"/>
    </source>
</evidence>
<evidence type="ECO:0000313" key="11">
    <source>
        <dbReference type="EMBL" id="SDZ01831.1"/>
    </source>
</evidence>
<dbReference type="GO" id="GO:0008270">
    <property type="term" value="F:zinc ion binding"/>
    <property type="evidence" value="ECO:0007669"/>
    <property type="project" value="InterPro"/>
</dbReference>
<evidence type="ECO:0000256" key="7">
    <source>
        <dbReference type="ARBA" id="ARBA00049164"/>
    </source>
</evidence>
<gene>
    <name evidence="11" type="ORF">SAMN05660209_04385</name>
</gene>
<keyword evidence="6" id="KW-0560">Oxidoreductase</keyword>
<keyword evidence="4 9" id="KW-0479">Metal-binding</keyword>
<dbReference type="SMART" id="SM00829">
    <property type="entry name" value="PKS_ER"/>
    <property type="match status" value="1"/>
</dbReference>
<dbReference type="EC" id="1.1.1.1" evidence="3"/>
<dbReference type="PANTHER" id="PTHR42940">
    <property type="entry name" value="ALCOHOL DEHYDROGENASE 1-RELATED"/>
    <property type="match status" value="1"/>
</dbReference>
<dbReference type="InterPro" id="IPR036291">
    <property type="entry name" value="NAD(P)-bd_dom_sf"/>
</dbReference>
<dbReference type="SUPFAM" id="SSF51735">
    <property type="entry name" value="NAD(P)-binding Rossmann-fold domains"/>
    <property type="match status" value="1"/>
</dbReference>
<evidence type="ECO:0000256" key="8">
    <source>
        <dbReference type="ARBA" id="ARBA00049243"/>
    </source>
</evidence>
<organism evidence="11 12">
    <name type="scientific">Geodermatophilus africanus</name>
    <dbReference type="NCBI Taxonomy" id="1137993"/>
    <lineage>
        <taxon>Bacteria</taxon>
        <taxon>Bacillati</taxon>
        <taxon>Actinomycetota</taxon>
        <taxon>Actinomycetes</taxon>
        <taxon>Geodermatophilales</taxon>
        <taxon>Geodermatophilaceae</taxon>
        <taxon>Geodermatophilus</taxon>
    </lineage>
</organism>
<proteinExistence type="inferred from homology"/>
<dbReference type="RefSeq" id="WP_091160932.1">
    <property type="nucleotide sequence ID" value="NZ_FNOT01000016.1"/>
</dbReference>
<keyword evidence="5 9" id="KW-0862">Zinc</keyword>
<name>A0A1H3PLD4_9ACTN</name>
<dbReference type="GO" id="GO:0005737">
    <property type="term" value="C:cytoplasm"/>
    <property type="evidence" value="ECO:0007669"/>
    <property type="project" value="TreeGrafter"/>
</dbReference>
<dbReference type="Pfam" id="PF08240">
    <property type="entry name" value="ADH_N"/>
    <property type="match status" value="1"/>
</dbReference>
<dbReference type="CDD" id="cd08254">
    <property type="entry name" value="hydroxyacyl_CoA_DH"/>
    <property type="match status" value="1"/>
</dbReference>
<comment type="catalytic activity">
    <reaction evidence="8">
        <text>a primary alcohol + NAD(+) = an aldehyde + NADH + H(+)</text>
        <dbReference type="Rhea" id="RHEA:10736"/>
        <dbReference type="ChEBI" id="CHEBI:15378"/>
        <dbReference type="ChEBI" id="CHEBI:15734"/>
        <dbReference type="ChEBI" id="CHEBI:17478"/>
        <dbReference type="ChEBI" id="CHEBI:57540"/>
        <dbReference type="ChEBI" id="CHEBI:57945"/>
        <dbReference type="EC" id="1.1.1.1"/>
    </reaction>
</comment>
<dbReference type="InterPro" id="IPR002328">
    <property type="entry name" value="ADH_Zn_CS"/>
</dbReference>
<feature type="domain" description="Enoyl reductase (ER)" evidence="10">
    <location>
        <begin position="8"/>
        <end position="310"/>
    </location>
</feature>
<evidence type="ECO:0000256" key="9">
    <source>
        <dbReference type="RuleBase" id="RU361277"/>
    </source>
</evidence>
<accession>A0A1H3PLD4</accession>
<protein>
    <recommendedName>
        <fullName evidence="3">alcohol dehydrogenase</fullName>
        <ecNumber evidence="3">1.1.1.1</ecNumber>
    </recommendedName>
</protein>
<evidence type="ECO:0000256" key="6">
    <source>
        <dbReference type="ARBA" id="ARBA00023002"/>
    </source>
</evidence>
<reference evidence="12" key="1">
    <citation type="submission" date="2016-10" db="EMBL/GenBank/DDBJ databases">
        <authorList>
            <person name="Varghese N."/>
            <person name="Submissions S."/>
        </authorList>
    </citation>
    <scope>NUCLEOTIDE SEQUENCE [LARGE SCALE GENOMIC DNA]</scope>
    <source>
        <strain evidence="12">DSM 45422</strain>
    </source>
</reference>
<dbReference type="PROSITE" id="PS00059">
    <property type="entry name" value="ADH_ZINC"/>
    <property type="match status" value="1"/>
</dbReference>
<dbReference type="SUPFAM" id="SSF50129">
    <property type="entry name" value="GroES-like"/>
    <property type="match status" value="1"/>
</dbReference>
<dbReference type="InterPro" id="IPR020843">
    <property type="entry name" value="ER"/>
</dbReference>
<comment type="catalytic activity">
    <reaction evidence="7">
        <text>a secondary alcohol + NAD(+) = a ketone + NADH + H(+)</text>
        <dbReference type="Rhea" id="RHEA:10740"/>
        <dbReference type="ChEBI" id="CHEBI:15378"/>
        <dbReference type="ChEBI" id="CHEBI:17087"/>
        <dbReference type="ChEBI" id="CHEBI:35681"/>
        <dbReference type="ChEBI" id="CHEBI:57540"/>
        <dbReference type="ChEBI" id="CHEBI:57945"/>
        <dbReference type="EC" id="1.1.1.1"/>
    </reaction>
</comment>
<evidence type="ECO:0000256" key="2">
    <source>
        <dbReference type="ARBA" id="ARBA00008072"/>
    </source>
</evidence>
<comment type="similarity">
    <text evidence="2 9">Belongs to the zinc-containing alcohol dehydrogenase family.</text>
</comment>
<dbReference type="PANTHER" id="PTHR42940:SF8">
    <property type="entry name" value="VACUOLAR PROTEIN SORTING-ASSOCIATED PROTEIN 11"/>
    <property type="match status" value="1"/>
</dbReference>
<dbReference type="Gene3D" id="3.90.180.10">
    <property type="entry name" value="Medium-chain alcohol dehydrogenases, catalytic domain"/>
    <property type="match status" value="2"/>
</dbReference>
<evidence type="ECO:0000256" key="3">
    <source>
        <dbReference type="ARBA" id="ARBA00013190"/>
    </source>
</evidence>
<evidence type="ECO:0000259" key="10">
    <source>
        <dbReference type="SMART" id="SM00829"/>
    </source>
</evidence>
<dbReference type="InterPro" id="IPR013149">
    <property type="entry name" value="ADH-like_C"/>
</dbReference>
<dbReference type="STRING" id="1137993.SAMN05660209_04385"/>
<dbReference type="Gene3D" id="3.40.50.720">
    <property type="entry name" value="NAD(P)-binding Rossmann-like Domain"/>
    <property type="match status" value="1"/>
</dbReference>